<keyword evidence="4" id="KW-0393">Immunoglobulin domain</keyword>
<dbReference type="Proteomes" id="UP000694390">
    <property type="component" value="Unassembled WGS sequence"/>
</dbReference>
<reference evidence="8" key="2">
    <citation type="submission" date="2025-09" db="UniProtKB">
        <authorList>
            <consortium name="Ensembl"/>
        </authorList>
    </citation>
    <scope>IDENTIFICATION</scope>
</reference>
<accession>A0A8C4Y5N7</accession>
<feature type="signal peptide" evidence="6">
    <location>
        <begin position="1"/>
        <end position="20"/>
    </location>
</feature>
<feature type="domain" description="Ig-like" evidence="7">
    <location>
        <begin position="17"/>
        <end position="115"/>
    </location>
</feature>
<evidence type="ECO:0000313" key="9">
    <source>
        <dbReference type="Proteomes" id="UP000694390"/>
    </source>
</evidence>
<evidence type="ECO:0000256" key="5">
    <source>
        <dbReference type="ARBA" id="ARBA00043266"/>
    </source>
</evidence>
<keyword evidence="9" id="KW-1185">Reference proteome</keyword>
<evidence type="ECO:0000259" key="7">
    <source>
        <dbReference type="PROSITE" id="PS50835"/>
    </source>
</evidence>
<dbReference type="FunFam" id="2.60.40.10:FF:002173">
    <property type="entry name" value="TRADV8 protein"/>
    <property type="match status" value="1"/>
</dbReference>
<keyword evidence="1 6" id="KW-0732">Signal</keyword>
<evidence type="ECO:0000256" key="6">
    <source>
        <dbReference type="SAM" id="SignalP"/>
    </source>
</evidence>
<dbReference type="InterPro" id="IPR007110">
    <property type="entry name" value="Ig-like_dom"/>
</dbReference>
<dbReference type="Pfam" id="PF07686">
    <property type="entry name" value="V-set"/>
    <property type="match status" value="1"/>
</dbReference>
<dbReference type="InterPro" id="IPR013783">
    <property type="entry name" value="Ig-like_fold"/>
</dbReference>
<dbReference type="AlphaFoldDB" id="A0A8C4Y5N7"/>
<dbReference type="GeneTree" id="ENSGT00830000128446"/>
<name>A0A8C4Y5N7_9SAUR</name>
<evidence type="ECO:0000256" key="4">
    <source>
        <dbReference type="ARBA" id="ARBA00023319"/>
    </source>
</evidence>
<reference evidence="8" key="1">
    <citation type="submission" date="2025-08" db="UniProtKB">
        <authorList>
            <consortium name="Ensembl"/>
        </authorList>
    </citation>
    <scope>IDENTIFICATION</scope>
</reference>
<dbReference type="InterPro" id="IPR051287">
    <property type="entry name" value="TCR_variable_region"/>
</dbReference>
<dbReference type="SMART" id="SM00406">
    <property type="entry name" value="IGv"/>
    <property type="match status" value="1"/>
</dbReference>
<dbReference type="SMART" id="SM00409">
    <property type="entry name" value="IG"/>
    <property type="match status" value="1"/>
</dbReference>
<organism evidence="8 9">
    <name type="scientific">Gopherus evgoodei</name>
    <name type="common">Goodes thornscrub tortoise</name>
    <dbReference type="NCBI Taxonomy" id="1825980"/>
    <lineage>
        <taxon>Eukaryota</taxon>
        <taxon>Metazoa</taxon>
        <taxon>Chordata</taxon>
        <taxon>Craniata</taxon>
        <taxon>Vertebrata</taxon>
        <taxon>Euteleostomi</taxon>
        <taxon>Archelosauria</taxon>
        <taxon>Testudinata</taxon>
        <taxon>Testudines</taxon>
        <taxon>Cryptodira</taxon>
        <taxon>Durocryptodira</taxon>
        <taxon>Testudinoidea</taxon>
        <taxon>Testudinidae</taxon>
        <taxon>Gopherus</taxon>
    </lineage>
</organism>
<sequence length="141" mass="15873">MNKGLILTIWIFNHLGPALGDSVQSREPEVSKSEGNIVSLSCSYDTSSSDIYLFWYRQYQHQAPQYILRRGAKSYRDLSDTADFAQERFSSQAGDSSTVLNITALELADTAVYYCALQRAQWQSHGAELYKNPPLLAADRL</sequence>
<dbReference type="GO" id="GO:0042101">
    <property type="term" value="C:T cell receptor complex"/>
    <property type="evidence" value="ECO:0007669"/>
    <property type="project" value="UniProtKB-KW"/>
</dbReference>
<keyword evidence="3" id="KW-0675">Receptor</keyword>
<dbReference type="OrthoDB" id="9945861at2759"/>
<dbReference type="InterPro" id="IPR013106">
    <property type="entry name" value="Ig_V-set"/>
</dbReference>
<dbReference type="InterPro" id="IPR003599">
    <property type="entry name" value="Ig_sub"/>
</dbReference>
<dbReference type="Gene3D" id="2.60.40.10">
    <property type="entry name" value="Immunoglobulins"/>
    <property type="match status" value="1"/>
</dbReference>
<keyword evidence="5" id="KW-0391">Immunity</keyword>
<dbReference type="PANTHER" id="PTHR19367:SF18">
    <property type="entry name" value="T CELL RECEPTOR ALPHA VARIABLE 16"/>
    <property type="match status" value="1"/>
</dbReference>
<evidence type="ECO:0000313" key="8">
    <source>
        <dbReference type="Ensembl" id="ENSGEVP00005020486.1"/>
    </source>
</evidence>
<dbReference type="GO" id="GO:0002250">
    <property type="term" value="P:adaptive immune response"/>
    <property type="evidence" value="ECO:0007669"/>
    <property type="project" value="UniProtKB-KW"/>
</dbReference>
<evidence type="ECO:0000256" key="1">
    <source>
        <dbReference type="ARBA" id="ARBA00022729"/>
    </source>
</evidence>
<keyword evidence="2" id="KW-1064">Adaptive immunity</keyword>
<evidence type="ECO:0000256" key="3">
    <source>
        <dbReference type="ARBA" id="ARBA00023170"/>
    </source>
</evidence>
<proteinExistence type="predicted"/>
<evidence type="ECO:0000256" key="2">
    <source>
        <dbReference type="ARBA" id="ARBA00023130"/>
    </source>
</evidence>
<dbReference type="InterPro" id="IPR036179">
    <property type="entry name" value="Ig-like_dom_sf"/>
</dbReference>
<keyword evidence="5" id="KW-1279">T cell receptor</keyword>
<dbReference type="PANTHER" id="PTHR19367">
    <property type="entry name" value="T-CELL RECEPTOR ALPHA CHAIN V REGION"/>
    <property type="match status" value="1"/>
</dbReference>
<dbReference type="PROSITE" id="PS50835">
    <property type="entry name" value="IG_LIKE"/>
    <property type="match status" value="1"/>
</dbReference>
<dbReference type="Ensembl" id="ENSGEVT00005021512.1">
    <property type="protein sequence ID" value="ENSGEVP00005020486.1"/>
    <property type="gene ID" value="ENSGEVG00005014537.1"/>
</dbReference>
<dbReference type="SUPFAM" id="SSF48726">
    <property type="entry name" value="Immunoglobulin"/>
    <property type="match status" value="1"/>
</dbReference>
<feature type="chain" id="PRO_5034612173" description="Ig-like domain-containing protein" evidence="6">
    <location>
        <begin position="21"/>
        <end position="141"/>
    </location>
</feature>
<protein>
    <recommendedName>
        <fullName evidence="7">Ig-like domain-containing protein</fullName>
    </recommendedName>
</protein>